<dbReference type="Pfam" id="PF00067">
    <property type="entry name" value="p450"/>
    <property type="match status" value="1"/>
</dbReference>
<protein>
    <recommendedName>
        <fullName evidence="9">Cytochrome P450</fullName>
    </recommendedName>
</protein>
<evidence type="ECO:0000256" key="2">
    <source>
        <dbReference type="ARBA" id="ARBA00022692"/>
    </source>
</evidence>
<comment type="subcellular location">
    <subcellularLocation>
        <location evidence="1">Membrane</location>
        <topology evidence="1">Single-pass membrane protein</topology>
    </subcellularLocation>
</comment>
<evidence type="ECO:0000313" key="7">
    <source>
        <dbReference type="EMBL" id="KAE9459270.1"/>
    </source>
</evidence>
<keyword evidence="8" id="KW-1185">Reference proteome</keyword>
<evidence type="ECO:0000256" key="4">
    <source>
        <dbReference type="ARBA" id="ARBA00022989"/>
    </source>
</evidence>
<keyword evidence="5 6" id="KW-0408">Iron</keyword>
<dbReference type="GO" id="GO:0016705">
    <property type="term" value="F:oxidoreductase activity, acting on paired donors, with incorporation or reduction of molecular oxygen"/>
    <property type="evidence" value="ECO:0007669"/>
    <property type="project" value="InterPro"/>
</dbReference>
<dbReference type="Gene3D" id="1.10.630.10">
    <property type="entry name" value="Cytochrome P450"/>
    <property type="match status" value="1"/>
</dbReference>
<feature type="non-terminal residue" evidence="7">
    <location>
        <position position="1"/>
    </location>
</feature>
<name>A0A6A4LMI8_9ERIC</name>
<dbReference type="AlphaFoldDB" id="A0A6A4LMI8"/>
<dbReference type="GO" id="GO:0016125">
    <property type="term" value="P:sterol metabolic process"/>
    <property type="evidence" value="ECO:0007669"/>
    <property type="project" value="TreeGrafter"/>
</dbReference>
<keyword evidence="6" id="KW-0503">Monooxygenase</keyword>
<keyword evidence="6" id="KW-0349">Heme</keyword>
<keyword evidence="6" id="KW-0560">Oxidoreductase</keyword>
<dbReference type="GO" id="GO:0005506">
    <property type="term" value="F:iron ion binding"/>
    <property type="evidence" value="ECO:0007669"/>
    <property type="project" value="InterPro"/>
</dbReference>
<dbReference type="EMBL" id="QEFC01001178">
    <property type="protein sequence ID" value="KAE9459270.1"/>
    <property type="molecule type" value="Genomic_DNA"/>
</dbReference>
<keyword evidence="3 6" id="KW-0479">Metal-binding</keyword>
<evidence type="ECO:0000256" key="6">
    <source>
        <dbReference type="RuleBase" id="RU000461"/>
    </source>
</evidence>
<accession>A0A6A4LMI8</accession>
<dbReference type="GO" id="GO:0020037">
    <property type="term" value="F:heme binding"/>
    <property type="evidence" value="ECO:0007669"/>
    <property type="project" value="InterPro"/>
</dbReference>
<dbReference type="InterPro" id="IPR017972">
    <property type="entry name" value="Cyt_P450_CS"/>
</dbReference>
<keyword evidence="4" id="KW-1133">Transmembrane helix</keyword>
<dbReference type="OrthoDB" id="2789670at2759"/>
<proteinExistence type="inferred from homology"/>
<dbReference type="PANTHER" id="PTHR24286:SF11">
    <property type="entry name" value="CYTOCHROME P450, FAMILY 87, SUBFAMILY A, POLYPEPTIDE 2"/>
    <property type="match status" value="1"/>
</dbReference>
<reference evidence="7 8" key="1">
    <citation type="journal article" date="2019" name="Genome Biol. Evol.">
        <title>The Rhododendron genome and chromosomal organization provide insight into shared whole-genome duplications across the heath family (Ericaceae).</title>
        <authorList>
            <person name="Soza V.L."/>
            <person name="Lindsley D."/>
            <person name="Waalkes A."/>
            <person name="Ramage E."/>
            <person name="Patwardhan R.P."/>
            <person name="Burton J.N."/>
            <person name="Adey A."/>
            <person name="Kumar A."/>
            <person name="Qiu R."/>
            <person name="Shendure J."/>
            <person name="Hall B."/>
        </authorList>
    </citation>
    <scope>NUCLEOTIDE SEQUENCE [LARGE SCALE GENOMIC DNA]</scope>
    <source>
        <strain evidence="7">RSF 1966-606</strain>
    </source>
</reference>
<keyword evidence="2" id="KW-0812">Transmembrane</keyword>
<comment type="similarity">
    <text evidence="6">Belongs to the cytochrome P450 family.</text>
</comment>
<dbReference type="Proteomes" id="UP000428333">
    <property type="component" value="Linkage Group LG05"/>
</dbReference>
<evidence type="ECO:0000256" key="3">
    <source>
        <dbReference type="ARBA" id="ARBA00022723"/>
    </source>
</evidence>
<dbReference type="InterPro" id="IPR001128">
    <property type="entry name" value="Cyt_P450"/>
</dbReference>
<dbReference type="SUPFAM" id="SSF48264">
    <property type="entry name" value="Cytochrome P450"/>
    <property type="match status" value="1"/>
</dbReference>
<dbReference type="PROSITE" id="PS00086">
    <property type="entry name" value="CYTOCHROME_P450"/>
    <property type="match status" value="1"/>
</dbReference>
<dbReference type="InterPro" id="IPR036396">
    <property type="entry name" value="Cyt_P450_sf"/>
</dbReference>
<sequence length="245" mass="28377">MRMLKNLLQERRSNPREKQSDFFDYVLEELGKEDTILTEEMALDLVFVLLSDWFVMVCPPAVHMNPAKYKDPLEFNPWRWENPTVGYSSENPIHLSGILIPLPIRNDDMQEMELTGASKHFMAFGCGMRFCLGTDFAKVQMAVLLHCLVTKYRRKNAVTIEIMDNTSRSLIPNSTLELSMVWTFNAQGFTIKSAWEAVREVRPVPLARKWFGYVPCSKHLVYKPAPAATLYHVWLERNASIFRNL</sequence>
<gene>
    <name evidence="7" type="ORF">C3L33_08828</name>
</gene>
<dbReference type="GO" id="GO:0004497">
    <property type="term" value="F:monooxygenase activity"/>
    <property type="evidence" value="ECO:0007669"/>
    <property type="project" value="UniProtKB-KW"/>
</dbReference>
<dbReference type="GO" id="GO:0016020">
    <property type="term" value="C:membrane"/>
    <property type="evidence" value="ECO:0007669"/>
    <property type="project" value="UniProtKB-SubCell"/>
</dbReference>
<dbReference type="GO" id="GO:0016132">
    <property type="term" value="P:brassinosteroid biosynthetic process"/>
    <property type="evidence" value="ECO:0007669"/>
    <property type="project" value="TreeGrafter"/>
</dbReference>
<organism evidence="7 8">
    <name type="scientific">Rhododendron williamsianum</name>
    <dbReference type="NCBI Taxonomy" id="262921"/>
    <lineage>
        <taxon>Eukaryota</taxon>
        <taxon>Viridiplantae</taxon>
        <taxon>Streptophyta</taxon>
        <taxon>Embryophyta</taxon>
        <taxon>Tracheophyta</taxon>
        <taxon>Spermatophyta</taxon>
        <taxon>Magnoliopsida</taxon>
        <taxon>eudicotyledons</taxon>
        <taxon>Gunneridae</taxon>
        <taxon>Pentapetalae</taxon>
        <taxon>asterids</taxon>
        <taxon>Ericales</taxon>
        <taxon>Ericaceae</taxon>
        <taxon>Ericoideae</taxon>
        <taxon>Rhodoreae</taxon>
        <taxon>Rhododendron</taxon>
    </lineage>
</organism>
<evidence type="ECO:0008006" key="9">
    <source>
        <dbReference type="Google" id="ProtNLM"/>
    </source>
</evidence>
<evidence type="ECO:0000256" key="1">
    <source>
        <dbReference type="ARBA" id="ARBA00004167"/>
    </source>
</evidence>
<keyword evidence="4" id="KW-0472">Membrane</keyword>
<dbReference type="PANTHER" id="PTHR24286">
    <property type="entry name" value="CYTOCHROME P450 26"/>
    <property type="match status" value="1"/>
</dbReference>
<comment type="caution">
    <text evidence="7">The sequence shown here is derived from an EMBL/GenBank/DDBJ whole genome shotgun (WGS) entry which is preliminary data.</text>
</comment>
<evidence type="ECO:0000256" key="5">
    <source>
        <dbReference type="ARBA" id="ARBA00023004"/>
    </source>
</evidence>
<dbReference type="GO" id="GO:0010268">
    <property type="term" value="P:brassinosteroid homeostasis"/>
    <property type="evidence" value="ECO:0007669"/>
    <property type="project" value="TreeGrafter"/>
</dbReference>
<evidence type="ECO:0000313" key="8">
    <source>
        <dbReference type="Proteomes" id="UP000428333"/>
    </source>
</evidence>